<gene>
    <name evidence="2" type="ORF">F2Q68_00006664</name>
</gene>
<sequence>MGFDAEKQSIVSLGQIGDSSSGEISSEKQPLIKENHHSPENYSVLAAIPP</sequence>
<evidence type="ECO:0000313" key="2">
    <source>
        <dbReference type="EMBL" id="KAF2579770.1"/>
    </source>
</evidence>
<evidence type="ECO:0000313" key="3">
    <source>
        <dbReference type="Proteomes" id="UP000712281"/>
    </source>
</evidence>
<comment type="caution">
    <text evidence="2">The sequence shown here is derived from an EMBL/GenBank/DDBJ whole genome shotgun (WGS) entry which is preliminary data.</text>
</comment>
<dbReference type="EMBL" id="QGKW02001660">
    <property type="protein sequence ID" value="KAF2579770.1"/>
    <property type="molecule type" value="Genomic_DNA"/>
</dbReference>
<organism evidence="2 3">
    <name type="scientific">Brassica cretica</name>
    <name type="common">Mustard</name>
    <dbReference type="NCBI Taxonomy" id="69181"/>
    <lineage>
        <taxon>Eukaryota</taxon>
        <taxon>Viridiplantae</taxon>
        <taxon>Streptophyta</taxon>
        <taxon>Embryophyta</taxon>
        <taxon>Tracheophyta</taxon>
        <taxon>Spermatophyta</taxon>
        <taxon>Magnoliopsida</taxon>
        <taxon>eudicotyledons</taxon>
        <taxon>Gunneridae</taxon>
        <taxon>Pentapetalae</taxon>
        <taxon>rosids</taxon>
        <taxon>malvids</taxon>
        <taxon>Brassicales</taxon>
        <taxon>Brassicaceae</taxon>
        <taxon>Brassiceae</taxon>
        <taxon>Brassica</taxon>
    </lineage>
</organism>
<protein>
    <submittedName>
        <fullName evidence="2">Uncharacterized protein</fullName>
    </submittedName>
</protein>
<name>A0A8S9JBD5_BRACR</name>
<feature type="compositionally biased region" description="Basic and acidic residues" evidence="1">
    <location>
        <begin position="30"/>
        <end position="39"/>
    </location>
</feature>
<evidence type="ECO:0000256" key="1">
    <source>
        <dbReference type="SAM" id="MobiDB-lite"/>
    </source>
</evidence>
<feature type="region of interest" description="Disordered" evidence="1">
    <location>
        <begin position="1"/>
        <end position="50"/>
    </location>
</feature>
<proteinExistence type="predicted"/>
<dbReference type="AlphaFoldDB" id="A0A8S9JBD5"/>
<accession>A0A8S9JBD5</accession>
<dbReference type="Proteomes" id="UP000712281">
    <property type="component" value="Unassembled WGS sequence"/>
</dbReference>
<reference evidence="2" key="1">
    <citation type="submission" date="2019-12" db="EMBL/GenBank/DDBJ databases">
        <title>Genome sequencing and annotation of Brassica cretica.</title>
        <authorList>
            <person name="Studholme D.J."/>
            <person name="Sarris P.F."/>
        </authorList>
    </citation>
    <scope>NUCLEOTIDE SEQUENCE</scope>
    <source>
        <strain evidence="2">PFS-001/15</strain>
        <tissue evidence="2">Leaf</tissue>
    </source>
</reference>